<evidence type="ECO:0000313" key="2">
    <source>
        <dbReference type="EMBL" id="MFC7671267.1"/>
    </source>
</evidence>
<gene>
    <name evidence="1" type="ORF">ACFQT0_29765</name>
    <name evidence="2" type="ORF">ACFQT0_30595</name>
</gene>
<proteinExistence type="predicted"/>
<reference evidence="1" key="1">
    <citation type="journal article" date="2014" name="Int. J. Syst. Evol. Microbiol.">
        <title>Complete genome of a new Firmicutes species belonging to the dominant human colonic microbiota ('Ruminococcus bicirculans') reveals two chromosomes and a selective capacity to utilize plant glucans.</title>
        <authorList>
            <consortium name="NISC Comparative Sequencing Program"/>
            <person name="Wegmann U."/>
            <person name="Louis P."/>
            <person name="Goesmann A."/>
            <person name="Henrissat B."/>
            <person name="Duncan S.H."/>
            <person name="Flint H.J."/>
        </authorList>
    </citation>
    <scope>NUCLEOTIDE SEQUENCE</scope>
    <source>
        <strain evidence="1">JCM 19635</strain>
    </source>
</reference>
<reference evidence="3" key="2">
    <citation type="journal article" date="2019" name="Int. J. Syst. Evol. Microbiol.">
        <title>The Global Catalogue of Microorganisms (GCM) 10K type strain sequencing project: providing services to taxonomists for standard genome sequencing and annotation.</title>
        <authorList>
            <consortium name="The Broad Institute Genomics Platform"/>
            <consortium name="The Broad Institute Genome Sequencing Center for Infectious Disease"/>
            <person name="Wu L."/>
            <person name="Ma J."/>
        </authorList>
    </citation>
    <scope>NUCLEOTIDE SEQUENCE [LARGE SCALE GENOMIC DNA]</scope>
    <source>
        <strain evidence="3">JCM 19635</strain>
    </source>
</reference>
<evidence type="ECO:0008006" key="4">
    <source>
        <dbReference type="Google" id="ProtNLM"/>
    </source>
</evidence>
<reference evidence="1" key="3">
    <citation type="submission" date="2024-09" db="EMBL/GenBank/DDBJ databases">
        <authorList>
            <person name="Sun Q."/>
            <person name="Mori K."/>
        </authorList>
    </citation>
    <scope>NUCLEOTIDE SEQUENCE</scope>
    <source>
        <strain evidence="1">JCM 19635</strain>
    </source>
</reference>
<organism evidence="1 3">
    <name type="scientific">Hymenobacter humi</name>
    <dbReference type="NCBI Taxonomy" id="1411620"/>
    <lineage>
        <taxon>Bacteria</taxon>
        <taxon>Pseudomonadati</taxon>
        <taxon>Bacteroidota</taxon>
        <taxon>Cytophagia</taxon>
        <taxon>Cytophagales</taxon>
        <taxon>Hymenobacteraceae</taxon>
        <taxon>Hymenobacter</taxon>
    </lineage>
</organism>
<evidence type="ECO:0000313" key="3">
    <source>
        <dbReference type="Proteomes" id="UP001596513"/>
    </source>
</evidence>
<protein>
    <recommendedName>
        <fullName evidence="4">LPXTG cell wall anchor domain-containing protein</fullName>
    </recommendedName>
</protein>
<dbReference type="Proteomes" id="UP001596513">
    <property type="component" value="Unassembled WGS sequence"/>
</dbReference>
<dbReference type="EMBL" id="JBHTEK010000006">
    <property type="protein sequence ID" value="MFC7671116.1"/>
    <property type="molecule type" value="Genomic_DNA"/>
</dbReference>
<name>A0ABW2UE67_9BACT</name>
<evidence type="ECO:0000313" key="1">
    <source>
        <dbReference type="EMBL" id="MFC7671116.1"/>
    </source>
</evidence>
<accession>A0ABW2UE67</accession>
<keyword evidence="3" id="KW-1185">Reference proteome</keyword>
<dbReference type="EMBL" id="JBHTEK010000006">
    <property type="protein sequence ID" value="MFC7671267.1"/>
    <property type="molecule type" value="Genomic_DNA"/>
</dbReference>
<sequence>MSRMILLKGSTARDVAGQVGALLLLAGAVNSLAVWRYRKTSG</sequence>
<comment type="caution">
    <text evidence="1">The sequence shown here is derived from an EMBL/GenBank/DDBJ whole genome shotgun (WGS) entry which is preliminary data.</text>
</comment>
<dbReference type="RefSeq" id="WP_380207028.1">
    <property type="nucleotide sequence ID" value="NZ_JBHTEK010000006.1"/>
</dbReference>